<keyword evidence="3" id="KW-1185">Reference proteome</keyword>
<name>A0A0C2WY38_SERVB</name>
<feature type="compositionally biased region" description="Basic residues" evidence="1">
    <location>
        <begin position="22"/>
        <end position="32"/>
    </location>
</feature>
<dbReference type="HOGENOM" id="CLU_2814031_0_0_1"/>
<reference evidence="3" key="2">
    <citation type="submission" date="2015-01" db="EMBL/GenBank/DDBJ databases">
        <title>Evolutionary Origins and Diversification of the Mycorrhizal Mutualists.</title>
        <authorList>
            <consortium name="DOE Joint Genome Institute"/>
            <consortium name="Mycorrhizal Genomics Consortium"/>
            <person name="Kohler A."/>
            <person name="Kuo A."/>
            <person name="Nagy L.G."/>
            <person name="Floudas D."/>
            <person name="Copeland A."/>
            <person name="Barry K.W."/>
            <person name="Cichocki N."/>
            <person name="Veneault-Fourrey C."/>
            <person name="LaButti K."/>
            <person name="Lindquist E.A."/>
            <person name="Lipzen A."/>
            <person name="Lundell T."/>
            <person name="Morin E."/>
            <person name="Murat C."/>
            <person name="Riley R."/>
            <person name="Ohm R."/>
            <person name="Sun H."/>
            <person name="Tunlid A."/>
            <person name="Henrissat B."/>
            <person name="Grigoriev I.V."/>
            <person name="Hibbett D.S."/>
            <person name="Martin F."/>
        </authorList>
    </citation>
    <scope>NUCLEOTIDE SEQUENCE [LARGE SCALE GENOMIC DNA]</scope>
    <source>
        <strain evidence="3">MAFF 305830</strain>
    </source>
</reference>
<dbReference type="AlphaFoldDB" id="A0A0C2WY38"/>
<reference evidence="2 3" key="1">
    <citation type="submission" date="2014-04" db="EMBL/GenBank/DDBJ databases">
        <authorList>
            <consortium name="DOE Joint Genome Institute"/>
            <person name="Kuo A."/>
            <person name="Zuccaro A."/>
            <person name="Kohler A."/>
            <person name="Nagy L.G."/>
            <person name="Floudas D."/>
            <person name="Copeland A."/>
            <person name="Barry K.W."/>
            <person name="Cichocki N."/>
            <person name="Veneault-Fourrey C."/>
            <person name="LaButti K."/>
            <person name="Lindquist E.A."/>
            <person name="Lipzen A."/>
            <person name="Lundell T."/>
            <person name="Morin E."/>
            <person name="Murat C."/>
            <person name="Sun H."/>
            <person name="Tunlid A."/>
            <person name="Henrissat B."/>
            <person name="Grigoriev I.V."/>
            <person name="Hibbett D.S."/>
            <person name="Martin F."/>
            <person name="Nordberg H.P."/>
            <person name="Cantor M.N."/>
            <person name="Hua S.X."/>
        </authorList>
    </citation>
    <scope>NUCLEOTIDE SEQUENCE [LARGE SCALE GENOMIC DNA]</scope>
    <source>
        <strain evidence="2 3">MAFF 305830</strain>
    </source>
</reference>
<proteinExistence type="predicted"/>
<gene>
    <name evidence="2" type="ORF">M408DRAFT_274212</name>
</gene>
<protein>
    <submittedName>
        <fullName evidence="2">Uncharacterized protein</fullName>
    </submittedName>
</protein>
<evidence type="ECO:0000256" key="1">
    <source>
        <dbReference type="SAM" id="MobiDB-lite"/>
    </source>
</evidence>
<dbReference type="Proteomes" id="UP000054097">
    <property type="component" value="Unassembled WGS sequence"/>
</dbReference>
<dbReference type="EMBL" id="KN824283">
    <property type="protein sequence ID" value="KIM31008.1"/>
    <property type="molecule type" value="Genomic_DNA"/>
</dbReference>
<feature type="region of interest" description="Disordered" evidence="1">
    <location>
        <begin position="1"/>
        <end position="43"/>
    </location>
</feature>
<accession>A0A0C2WY38</accession>
<evidence type="ECO:0000313" key="3">
    <source>
        <dbReference type="Proteomes" id="UP000054097"/>
    </source>
</evidence>
<organism evidence="2 3">
    <name type="scientific">Serendipita vermifera MAFF 305830</name>
    <dbReference type="NCBI Taxonomy" id="933852"/>
    <lineage>
        <taxon>Eukaryota</taxon>
        <taxon>Fungi</taxon>
        <taxon>Dikarya</taxon>
        <taxon>Basidiomycota</taxon>
        <taxon>Agaricomycotina</taxon>
        <taxon>Agaricomycetes</taxon>
        <taxon>Sebacinales</taxon>
        <taxon>Serendipitaceae</taxon>
        <taxon>Serendipita</taxon>
    </lineage>
</organism>
<feature type="compositionally biased region" description="Basic and acidic residues" evidence="1">
    <location>
        <begin position="11"/>
        <end position="21"/>
    </location>
</feature>
<evidence type="ECO:0000313" key="2">
    <source>
        <dbReference type="EMBL" id="KIM31008.1"/>
    </source>
</evidence>
<sequence length="67" mass="7387">MIQGGVNETEAYERELGDTKGGHPKWRTKIRRAGQQAERRTTTAKTAARLEILVNSRCDGCLEAAEG</sequence>